<comment type="caution">
    <text evidence="2">The sequence shown here is derived from an EMBL/GenBank/DDBJ whole genome shotgun (WGS) entry which is preliminary data.</text>
</comment>
<feature type="compositionally biased region" description="Polar residues" evidence="1">
    <location>
        <begin position="91"/>
        <end position="106"/>
    </location>
</feature>
<reference evidence="2 3" key="1">
    <citation type="submission" date="2021-06" db="EMBL/GenBank/DDBJ databases">
        <title>Caerostris darwini draft genome.</title>
        <authorList>
            <person name="Kono N."/>
            <person name="Arakawa K."/>
        </authorList>
    </citation>
    <scope>NUCLEOTIDE SEQUENCE [LARGE SCALE GENOMIC DNA]</scope>
</reference>
<sequence length="113" mass="12036">MSLSNKITHRSVITGCMRFSSPWPHWGDRECGGAASIWRRIALGTSVDTSTALSNSQSSSLMVPCQSALTLEEPGAEPPAQMLSDDPPVQSEDNSSEAIAVSSLTKIATGRRM</sequence>
<keyword evidence="3" id="KW-1185">Reference proteome</keyword>
<dbReference type="Proteomes" id="UP001054837">
    <property type="component" value="Unassembled WGS sequence"/>
</dbReference>
<dbReference type="AlphaFoldDB" id="A0AAV4RC50"/>
<dbReference type="EMBL" id="BPLQ01005924">
    <property type="protein sequence ID" value="GIY18541.1"/>
    <property type="molecule type" value="Genomic_DNA"/>
</dbReference>
<feature type="region of interest" description="Disordered" evidence="1">
    <location>
        <begin position="70"/>
        <end position="113"/>
    </location>
</feature>
<name>A0AAV4RC50_9ARAC</name>
<proteinExistence type="predicted"/>
<gene>
    <name evidence="2" type="primary">HCFC1</name>
    <name evidence="2" type="ORF">CDAR_527781</name>
</gene>
<accession>A0AAV4RC50</accession>
<evidence type="ECO:0000313" key="2">
    <source>
        <dbReference type="EMBL" id="GIY18541.1"/>
    </source>
</evidence>
<evidence type="ECO:0000313" key="3">
    <source>
        <dbReference type="Proteomes" id="UP001054837"/>
    </source>
</evidence>
<protein>
    <submittedName>
        <fullName evidence="2">Host cell factor 1</fullName>
    </submittedName>
</protein>
<evidence type="ECO:0000256" key="1">
    <source>
        <dbReference type="SAM" id="MobiDB-lite"/>
    </source>
</evidence>
<organism evidence="2 3">
    <name type="scientific">Caerostris darwini</name>
    <dbReference type="NCBI Taxonomy" id="1538125"/>
    <lineage>
        <taxon>Eukaryota</taxon>
        <taxon>Metazoa</taxon>
        <taxon>Ecdysozoa</taxon>
        <taxon>Arthropoda</taxon>
        <taxon>Chelicerata</taxon>
        <taxon>Arachnida</taxon>
        <taxon>Araneae</taxon>
        <taxon>Araneomorphae</taxon>
        <taxon>Entelegynae</taxon>
        <taxon>Araneoidea</taxon>
        <taxon>Araneidae</taxon>
        <taxon>Caerostris</taxon>
    </lineage>
</organism>